<feature type="transmembrane region" description="Helical" evidence="3">
    <location>
        <begin position="93"/>
        <end position="115"/>
    </location>
</feature>
<feature type="transmembrane region" description="Helical" evidence="3">
    <location>
        <begin position="60"/>
        <end position="81"/>
    </location>
</feature>
<keyword evidence="6" id="KW-1185">Reference proteome</keyword>
<evidence type="ECO:0000259" key="4">
    <source>
        <dbReference type="PROSITE" id="PS50887"/>
    </source>
</evidence>
<feature type="domain" description="GGDEF" evidence="4">
    <location>
        <begin position="246"/>
        <end position="377"/>
    </location>
</feature>
<dbReference type="Gene3D" id="3.30.70.270">
    <property type="match status" value="1"/>
</dbReference>
<proteinExistence type="predicted"/>
<dbReference type="PANTHER" id="PTHR45138">
    <property type="entry name" value="REGULATORY COMPONENTS OF SENSORY TRANSDUCTION SYSTEM"/>
    <property type="match status" value="1"/>
</dbReference>
<feature type="transmembrane region" description="Helical" evidence="3">
    <location>
        <begin position="6"/>
        <end position="28"/>
    </location>
</feature>
<evidence type="ECO:0000313" key="6">
    <source>
        <dbReference type="Proteomes" id="UP001162889"/>
    </source>
</evidence>
<dbReference type="InterPro" id="IPR050469">
    <property type="entry name" value="Diguanylate_Cyclase"/>
</dbReference>
<evidence type="ECO:0000256" key="1">
    <source>
        <dbReference type="ARBA" id="ARBA00012528"/>
    </source>
</evidence>
<keyword evidence="3" id="KW-0472">Membrane</keyword>
<comment type="catalytic activity">
    <reaction evidence="2">
        <text>2 GTP = 3',3'-c-di-GMP + 2 diphosphate</text>
        <dbReference type="Rhea" id="RHEA:24898"/>
        <dbReference type="ChEBI" id="CHEBI:33019"/>
        <dbReference type="ChEBI" id="CHEBI:37565"/>
        <dbReference type="ChEBI" id="CHEBI:58805"/>
        <dbReference type="EC" id="2.7.7.65"/>
    </reaction>
</comment>
<dbReference type="EC" id="2.7.7.65" evidence="1"/>
<dbReference type="InterPro" id="IPR043128">
    <property type="entry name" value="Rev_trsase/Diguanyl_cyclase"/>
</dbReference>
<dbReference type="InterPro" id="IPR000160">
    <property type="entry name" value="GGDEF_dom"/>
</dbReference>
<comment type="caution">
    <text evidence="5">The sequence shown here is derived from an EMBL/GenBank/DDBJ whole genome shotgun (WGS) entry which is preliminary data.</text>
</comment>
<organism evidence="5 6">
    <name type="scientific">Duganella violaceipulchra</name>
    <dbReference type="NCBI Taxonomy" id="2849652"/>
    <lineage>
        <taxon>Bacteria</taxon>
        <taxon>Pseudomonadati</taxon>
        <taxon>Pseudomonadota</taxon>
        <taxon>Betaproteobacteria</taxon>
        <taxon>Burkholderiales</taxon>
        <taxon>Oxalobacteraceae</taxon>
        <taxon>Telluria group</taxon>
        <taxon>Duganella</taxon>
    </lineage>
</organism>
<evidence type="ECO:0000256" key="3">
    <source>
        <dbReference type="SAM" id="Phobius"/>
    </source>
</evidence>
<feature type="transmembrane region" description="Helical" evidence="3">
    <location>
        <begin position="181"/>
        <end position="206"/>
    </location>
</feature>
<protein>
    <recommendedName>
        <fullName evidence="1">diguanylate cyclase</fullName>
        <ecNumber evidence="1">2.7.7.65</ecNumber>
    </recommendedName>
</protein>
<accession>A0ABT1GF61</accession>
<keyword evidence="3" id="KW-1133">Transmembrane helix</keyword>
<dbReference type="RefSeq" id="WP_262311705.1">
    <property type="nucleotide sequence ID" value="NZ_JAHTGR010000011.1"/>
</dbReference>
<dbReference type="EMBL" id="JALJZU010000002">
    <property type="protein sequence ID" value="MCP2007595.1"/>
    <property type="molecule type" value="Genomic_DNA"/>
</dbReference>
<dbReference type="SUPFAM" id="SSF55073">
    <property type="entry name" value="Nucleotide cyclase"/>
    <property type="match status" value="1"/>
</dbReference>
<keyword evidence="3" id="KW-0812">Transmembrane</keyword>
<evidence type="ECO:0000256" key="2">
    <source>
        <dbReference type="ARBA" id="ARBA00034247"/>
    </source>
</evidence>
<name>A0ABT1GF61_9BURK</name>
<evidence type="ECO:0000313" key="5">
    <source>
        <dbReference type="EMBL" id="MCP2007595.1"/>
    </source>
</evidence>
<feature type="transmembrane region" description="Helical" evidence="3">
    <location>
        <begin position="145"/>
        <end position="169"/>
    </location>
</feature>
<sequence>MLNLDTLLLVQVCVTLLTTALLVASACYTGSPPELRWWALGNLLVSVGLAMTNLDGLPVVLSMVVGYGVIAFGLGLVLRGLRVHCSDTLSWRGVAVITVLALLVSAYFSLIVPSLRARLCFSGFYFALLNWLCAVTIARHGGWRGVIISVIGFTVLGLALFLRGVHMLFHGDPADVPSSLVMGASMLVIPLAQVCIAFGLILMVMWRYAERLRRLSTLDALTGALNRAGLEIHGKRVALRAQRGRRSLAVIMIDVDFFKTINDTYGHPVGDEVLRHLAGILKLELRPYDLLARFGGEEFVLVLDGSDLAAATKVAERLRARIELELVEIDALSVRYTASVGVVSSDQHGYDLIALISAGDAAMYEAKRTGRNRVIGG</sequence>
<dbReference type="CDD" id="cd01949">
    <property type="entry name" value="GGDEF"/>
    <property type="match status" value="1"/>
</dbReference>
<gene>
    <name evidence="5" type="ORF">L1274_001288</name>
</gene>
<dbReference type="NCBIfam" id="TIGR00254">
    <property type="entry name" value="GGDEF"/>
    <property type="match status" value="1"/>
</dbReference>
<dbReference type="InterPro" id="IPR029787">
    <property type="entry name" value="Nucleotide_cyclase"/>
</dbReference>
<reference evidence="5" key="1">
    <citation type="submission" date="2022-03" db="EMBL/GenBank/DDBJ databases">
        <title>Genome Encyclopedia of Bacteria and Archaea VI: Functional Genomics of Type Strains.</title>
        <authorList>
            <person name="Whitman W."/>
        </authorList>
    </citation>
    <scope>NUCLEOTIDE SEQUENCE</scope>
    <source>
        <strain evidence="5">HSC-15S17</strain>
    </source>
</reference>
<feature type="transmembrane region" description="Helical" evidence="3">
    <location>
        <begin position="121"/>
        <end position="138"/>
    </location>
</feature>
<dbReference type="PROSITE" id="PS50887">
    <property type="entry name" value="GGDEF"/>
    <property type="match status" value="1"/>
</dbReference>
<dbReference type="Pfam" id="PF00990">
    <property type="entry name" value="GGDEF"/>
    <property type="match status" value="1"/>
</dbReference>
<dbReference type="PANTHER" id="PTHR45138:SF9">
    <property type="entry name" value="DIGUANYLATE CYCLASE DGCM-RELATED"/>
    <property type="match status" value="1"/>
</dbReference>
<dbReference type="SMART" id="SM00267">
    <property type="entry name" value="GGDEF"/>
    <property type="match status" value="1"/>
</dbReference>
<dbReference type="Proteomes" id="UP001162889">
    <property type="component" value="Unassembled WGS sequence"/>
</dbReference>